<evidence type="ECO:0000313" key="2">
    <source>
        <dbReference type="EMBL" id="ALI99406.1"/>
    </source>
</evidence>
<accession>A0A0P0C309</accession>
<protein>
    <recommendedName>
        <fullName evidence="4">DUF4199 domain-containing protein</fullName>
    </recommendedName>
</protein>
<feature type="transmembrane region" description="Helical" evidence="1">
    <location>
        <begin position="12"/>
        <end position="29"/>
    </location>
</feature>
<keyword evidence="1" id="KW-1133">Transmembrane helix</keyword>
<keyword evidence="1" id="KW-0472">Membrane</keyword>
<dbReference type="AlphaFoldDB" id="A0A0P0C309"/>
<evidence type="ECO:0000256" key="1">
    <source>
        <dbReference type="SAM" id="Phobius"/>
    </source>
</evidence>
<feature type="transmembrane region" description="Helical" evidence="1">
    <location>
        <begin position="41"/>
        <end position="61"/>
    </location>
</feature>
<reference evidence="2 3" key="1">
    <citation type="submission" date="2015-08" db="EMBL/GenBank/DDBJ databases">
        <title>Complete genome sequence of Rufibacter tibetensis strain 1351t, a radiation-resistant bacterium from tibet plateau.</title>
        <authorList>
            <person name="Dai J."/>
        </authorList>
    </citation>
    <scope>NUCLEOTIDE SEQUENCE [LARGE SCALE GENOMIC DNA]</scope>
    <source>
        <strain evidence="2 3">1351</strain>
    </source>
</reference>
<feature type="transmembrane region" description="Helical" evidence="1">
    <location>
        <begin position="123"/>
        <end position="145"/>
    </location>
</feature>
<keyword evidence="3" id="KW-1185">Reference proteome</keyword>
<feature type="transmembrane region" description="Helical" evidence="1">
    <location>
        <begin position="73"/>
        <end position="103"/>
    </location>
</feature>
<organism evidence="2 3">
    <name type="scientific">Rufibacter tibetensis</name>
    <dbReference type="NCBI Taxonomy" id="512763"/>
    <lineage>
        <taxon>Bacteria</taxon>
        <taxon>Pseudomonadati</taxon>
        <taxon>Bacteroidota</taxon>
        <taxon>Cytophagia</taxon>
        <taxon>Cytophagales</taxon>
        <taxon>Hymenobacteraceae</taxon>
        <taxon>Rufibacter</taxon>
    </lineage>
</organism>
<gene>
    <name evidence="2" type="ORF">DC20_11060</name>
</gene>
<sequence>MESMATISPQSIGIKYAIFSAIAMIIYYLTINLLGLQNSDVIRFGSNIFIFIAVILAINTLRKHYDALHREPPYLPGLAIGFIVGLLGAALYAGFILVHAIFINPGYAGVLQNQDYFGFRLPLLMVMGSVVILGTAVGAMTSYILMMAFDKSGGQPDSARYQPSGIINKK</sequence>
<evidence type="ECO:0008006" key="4">
    <source>
        <dbReference type="Google" id="ProtNLM"/>
    </source>
</evidence>
<dbReference type="KEGG" id="rti:DC20_11060"/>
<name>A0A0P0C309_9BACT</name>
<evidence type="ECO:0000313" key="3">
    <source>
        <dbReference type="Proteomes" id="UP000061382"/>
    </source>
</evidence>
<dbReference type="PATRIC" id="fig|512763.3.peg.2433"/>
<keyword evidence="1" id="KW-0812">Transmembrane</keyword>
<dbReference type="EMBL" id="CP012643">
    <property type="protein sequence ID" value="ALI99406.1"/>
    <property type="molecule type" value="Genomic_DNA"/>
</dbReference>
<proteinExistence type="predicted"/>
<dbReference type="Proteomes" id="UP000061382">
    <property type="component" value="Chromosome"/>
</dbReference>